<gene>
    <name evidence="3" type="ORF">RNB18_06100</name>
</gene>
<feature type="region of interest" description="Disordered" evidence="1">
    <location>
        <begin position="115"/>
        <end position="134"/>
    </location>
</feature>
<evidence type="ECO:0000259" key="2">
    <source>
        <dbReference type="Pfam" id="PF12770"/>
    </source>
</evidence>
<dbReference type="EMBL" id="JAVREZ010000002">
    <property type="protein sequence ID" value="MDT0479744.1"/>
    <property type="molecule type" value="Genomic_DNA"/>
</dbReference>
<evidence type="ECO:0000256" key="1">
    <source>
        <dbReference type="SAM" id="MobiDB-lite"/>
    </source>
</evidence>
<name>A0ABU2V2W6_9ACTN</name>
<accession>A0ABU2V2W6</accession>
<reference evidence="4" key="1">
    <citation type="submission" date="2023-07" db="EMBL/GenBank/DDBJ databases">
        <title>30 novel species of actinomycetes from the DSMZ collection.</title>
        <authorList>
            <person name="Nouioui I."/>
        </authorList>
    </citation>
    <scope>NUCLEOTIDE SEQUENCE [LARGE SCALE GENOMIC DNA]</scope>
    <source>
        <strain evidence="4">DSM 41640</strain>
    </source>
</reference>
<dbReference type="Proteomes" id="UP001183824">
    <property type="component" value="Unassembled WGS sequence"/>
</dbReference>
<dbReference type="Pfam" id="PF12770">
    <property type="entry name" value="CHAT"/>
    <property type="match status" value="1"/>
</dbReference>
<organism evidence="3 4">
    <name type="scientific">Streptomyces doebereineriae</name>
    <dbReference type="NCBI Taxonomy" id="3075528"/>
    <lineage>
        <taxon>Bacteria</taxon>
        <taxon>Bacillati</taxon>
        <taxon>Actinomycetota</taxon>
        <taxon>Actinomycetes</taxon>
        <taxon>Kitasatosporales</taxon>
        <taxon>Streptomycetaceae</taxon>
        <taxon>Streptomyces</taxon>
    </lineage>
</organism>
<protein>
    <submittedName>
        <fullName evidence="3">CHAT domain-containing protein</fullName>
    </submittedName>
</protein>
<sequence length="659" mass="73915">MVEELHPGDPVREESQDFDLTEATRLLAKFDTVLGPGGTEEQRQDLGDALFALLTPGAVGQLWTEALQVGGPAQPAMRMRIEIAVEDLRRLPWELSRDRNRWLFNHSKLLATRQHAGTGDEWQQDEDDSPDRFQKARPLGPLRVLLVICDPADHKALANSETARVGAALGMKPGRWHVQVLDGPTRGDLFKEVRTWQPHILHFIGHGMPAVKGIPAGMPFNWSTGHSSGERRWWLTSEDIMELLDKWQPRLVVLNACQTATDRTDRLGGLAHAFLEAEAEAVVSMQADIDSPACVRFAAELYKEMASGHAVDTAVYAGRRELREEHTNKNYWALPALVTRGDPESVLAIRQVPSDSSIARLCDHRPYLDQILFVDRAEKRRTAWKVLCPSKYADRPLLVVSGTGKTWFTVSCLLNCFVHGHRVTYVDLARRVPDYDGGPLGPENKDWLSMLRAVRAGCLDESQPEPFPENAFNGFNAALNAELVGTTTVATDEATAPELVTDQGQSFNEDAGHSDERKKRIFRAFLDDLYAASPDRVHVLALDQAQFLQSEPCKQTVYPELIKRIARHEEAPLRMVLVASEGWIRSTLPEDTSGLWEPIVELGGFEQREFMRLAEEYCERAGLNFAQEKEVFEGYCKRLGKHGAPVDLLCSIRRTLVRL</sequence>
<keyword evidence="4" id="KW-1185">Reference proteome</keyword>
<dbReference type="InterPro" id="IPR024983">
    <property type="entry name" value="CHAT_dom"/>
</dbReference>
<comment type="caution">
    <text evidence="3">The sequence shown here is derived from an EMBL/GenBank/DDBJ whole genome shotgun (WGS) entry which is preliminary data.</text>
</comment>
<dbReference type="RefSeq" id="WP_311713124.1">
    <property type="nucleotide sequence ID" value="NZ_JAVREZ010000002.1"/>
</dbReference>
<proteinExistence type="predicted"/>
<feature type="domain" description="CHAT" evidence="2">
    <location>
        <begin position="78"/>
        <end position="337"/>
    </location>
</feature>
<evidence type="ECO:0000313" key="4">
    <source>
        <dbReference type="Proteomes" id="UP001183824"/>
    </source>
</evidence>
<evidence type="ECO:0000313" key="3">
    <source>
        <dbReference type="EMBL" id="MDT0479744.1"/>
    </source>
</evidence>